<dbReference type="AlphaFoldDB" id="A0ABD0JS96"/>
<sequence>MGDISRYQHVLCERSSPALFLREMATSLKCDICGNTKLSAHTLSKVPYTRQRPHNTRDAQQDTTPAGQGLEDVLRAHNLIRHKSPRHGGNATDRSDMRLRKESEAEIGETSELEQ</sequence>
<gene>
    <name evidence="2" type="ORF">BaRGS_00031209</name>
</gene>
<comment type="caution">
    <text evidence="2">The sequence shown here is derived from an EMBL/GenBank/DDBJ whole genome shotgun (WGS) entry which is preliminary data.</text>
</comment>
<keyword evidence="3" id="KW-1185">Reference proteome</keyword>
<proteinExistence type="predicted"/>
<reference evidence="2 3" key="1">
    <citation type="journal article" date="2023" name="Sci. Data">
        <title>Genome assembly of the Korean intertidal mud-creeper Batillaria attramentaria.</title>
        <authorList>
            <person name="Patra A.K."/>
            <person name="Ho P.T."/>
            <person name="Jun S."/>
            <person name="Lee S.J."/>
            <person name="Kim Y."/>
            <person name="Won Y.J."/>
        </authorList>
    </citation>
    <scope>NUCLEOTIDE SEQUENCE [LARGE SCALE GENOMIC DNA]</scope>
    <source>
        <strain evidence="2">Wonlab-2016</strain>
    </source>
</reference>
<dbReference type="Proteomes" id="UP001519460">
    <property type="component" value="Unassembled WGS sequence"/>
</dbReference>
<name>A0ABD0JS96_9CAEN</name>
<evidence type="ECO:0000313" key="3">
    <source>
        <dbReference type="Proteomes" id="UP001519460"/>
    </source>
</evidence>
<feature type="compositionally biased region" description="Basic and acidic residues" evidence="1">
    <location>
        <begin position="93"/>
        <end position="104"/>
    </location>
</feature>
<feature type="compositionally biased region" description="Acidic residues" evidence="1">
    <location>
        <begin position="105"/>
        <end position="115"/>
    </location>
</feature>
<organism evidence="2 3">
    <name type="scientific">Batillaria attramentaria</name>
    <dbReference type="NCBI Taxonomy" id="370345"/>
    <lineage>
        <taxon>Eukaryota</taxon>
        <taxon>Metazoa</taxon>
        <taxon>Spiralia</taxon>
        <taxon>Lophotrochozoa</taxon>
        <taxon>Mollusca</taxon>
        <taxon>Gastropoda</taxon>
        <taxon>Caenogastropoda</taxon>
        <taxon>Sorbeoconcha</taxon>
        <taxon>Cerithioidea</taxon>
        <taxon>Batillariidae</taxon>
        <taxon>Batillaria</taxon>
    </lineage>
</organism>
<evidence type="ECO:0000313" key="2">
    <source>
        <dbReference type="EMBL" id="KAK7477524.1"/>
    </source>
</evidence>
<accession>A0ABD0JS96</accession>
<evidence type="ECO:0000256" key="1">
    <source>
        <dbReference type="SAM" id="MobiDB-lite"/>
    </source>
</evidence>
<protein>
    <submittedName>
        <fullName evidence="2">Uncharacterized protein</fullName>
    </submittedName>
</protein>
<feature type="region of interest" description="Disordered" evidence="1">
    <location>
        <begin position="44"/>
        <end position="115"/>
    </location>
</feature>
<dbReference type="EMBL" id="JACVVK020000347">
    <property type="protein sequence ID" value="KAK7477524.1"/>
    <property type="molecule type" value="Genomic_DNA"/>
</dbReference>